<reference evidence="1" key="1">
    <citation type="journal article" date="2019" name="bioRxiv">
        <title>The Genome of the Zebra Mussel, Dreissena polymorpha: A Resource for Invasive Species Research.</title>
        <authorList>
            <person name="McCartney M.A."/>
            <person name="Auch B."/>
            <person name="Kono T."/>
            <person name="Mallez S."/>
            <person name="Zhang Y."/>
            <person name="Obille A."/>
            <person name="Becker A."/>
            <person name="Abrahante J.E."/>
            <person name="Garbe J."/>
            <person name="Badalamenti J.P."/>
            <person name="Herman A."/>
            <person name="Mangelson H."/>
            <person name="Liachko I."/>
            <person name="Sullivan S."/>
            <person name="Sone E.D."/>
            <person name="Koren S."/>
            <person name="Silverstein K.A.T."/>
            <person name="Beckman K.B."/>
            <person name="Gohl D.M."/>
        </authorList>
    </citation>
    <scope>NUCLEOTIDE SEQUENCE</scope>
    <source>
        <strain evidence="1">Duluth1</strain>
        <tissue evidence="1">Whole animal</tissue>
    </source>
</reference>
<evidence type="ECO:0000313" key="2">
    <source>
        <dbReference type="Proteomes" id="UP000828390"/>
    </source>
</evidence>
<name>A0A9D4C146_DREPO</name>
<organism evidence="1 2">
    <name type="scientific">Dreissena polymorpha</name>
    <name type="common">Zebra mussel</name>
    <name type="synonym">Mytilus polymorpha</name>
    <dbReference type="NCBI Taxonomy" id="45954"/>
    <lineage>
        <taxon>Eukaryota</taxon>
        <taxon>Metazoa</taxon>
        <taxon>Spiralia</taxon>
        <taxon>Lophotrochozoa</taxon>
        <taxon>Mollusca</taxon>
        <taxon>Bivalvia</taxon>
        <taxon>Autobranchia</taxon>
        <taxon>Heteroconchia</taxon>
        <taxon>Euheterodonta</taxon>
        <taxon>Imparidentia</taxon>
        <taxon>Neoheterodontei</taxon>
        <taxon>Myida</taxon>
        <taxon>Dreissenoidea</taxon>
        <taxon>Dreissenidae</taxon>
        <taxon>Dreissena</taxon>
    </lineage>
</organism>
<evidence type="ECO:0000313" key="1">
    <source>
        <dbReference type="EMBL" id="KAH3715207.1"/>
    </source>
</evidence>
<gene>
    <name evidence="1" type="ORF">DPMN_057913</name>
</gene>
<reference evidence="1" key="2">
    <citation type="submission" date="2020-11" db="EMBL/GenBank/DDBJ databases">
        <authorList>
            <person name="McCartney M.A."/>
            <person name="Auch B."/>
            <person name="Kono T."/>
            <person name="Mallez S."/>
            <person name="Becker A."/>
            <person name="Gohl D.M."/>
            <person name="Silverstein K.A.T."/>
            <person name="Koren S."/>
            <person name="Bechman K.B."/>
            <person name="Herman A."/>
            <person name="Abrahante J.E."/>
            <person name="Garbe J."/>
        </authorList>
    </citation>
    <scope>NUCLEOTIDE SEQUENCE</scope>
    <source>
        <strain evidence="1">Duluth1</strain>
        <tissue evidence="1">Whole animal</tissue>
    </source>
</reference>
<protein>
    <submittedName>
        <fullName evidence="1">Uncharacterized protein</fullName>
    </submittedName>
</protein>
<keyword evidence="2" id="KW-1185">Reference proteome</keyword>
<dbReference type="AlphaFoldDB" id="A0A9D4C146"/>
<proteinExistence type="predicted"/>
<accession>A0A9D4C146</accession>
<sequence>MVVERLSEIAPDNADMVKGLSHSLNTAISKKDDVTKETQVGNFSLVLAWEYKEFVSCH</sequence>
<dbReference type="EMBL" id="JAIWYP010000013">
    <property type="protein sequence ID" value="KAH3715207.1"/>
    <property type="molecule type" value="Genomic_DNA"/>
</dbReference>
<dbReference type="Proteomes" id="UP000828390">
    <property type="component" value="Unassembled WGS sequence"/>
</dbReference>
<comment type="caution">
    <text evidence="1">The sequence shown here is derived from an EMBL/GenBank/DDBJ whole genome shotgun (WGS) entry which is preliminary data.</text>
</comment>